<dbReference type="EMBL" id="BDFE01000020">
    <property type="protein sequence ID" value="GAU09908.1"/>
    <property type="molecule type" value="Genomic_DNA"/>
</dbReference>
<evidence type="ECO:0000313" key="1">
    <source>
        <dbReference type="EMBL" id="GAU09908.1"/>
    </source>
</evidence>
<keyword evidence="2" id="KW-1185">Reference proteome</keyword>
<comment type="caution">
    <text evidence="1">The sequence shown here is derived from an EMBL/GenBank/DDBJ whole genome shotgun (WGS) entry which is preliminary data.</text>
</comment>
<evidence type="ECO:0000313" key="2">
    <source>
        <dbReference type="Proteomes" id="UP000095200"/>
    </source>
</evidence>
<organism evidence="1 2">
    <name type="scientific">Desulfoplanes formicivorans</name>
    <dbReference type="NCBI Taxonomy" id="1592317"/>
    <lineage>
        <taxon>Bacteria</taxon>
        <taxon>Pseudomonadati</taxon>
        <taxon>Thermodesulfobacteriota</taxon>
        <taxon>Desulfovibrionia</taxon>
        <taxon>Desulfovibrionales</taxon>
        <taxon>Desulfoplanaceae</taxon>
        <taxon>Desulfoplanes</taxon>
    </lineage>
</organism>
<proteinExistence type="predicted"/>
<reference evidence="2" key="1">
    <citation type="submission" date="2016-06" db="EMBL/GenBank/DDBJ databases">
        <title>Draft genome sequence of Desulfoplanes formicivorans strain Pf12B.</title>
        <authorList>
            <person name="Watanabe M."/>
            <person name="Kojima H."/>
            <person name="Fukui M."/>
        </authorList>
    </citation>
    <scope>NUCLEOTIDE SEQUENCE [LARGE SCALE GENOMIC DNA]</scope>
    <source>
        <strain evidence="2">Pf12B</strain>
    </source>
</reference>
<accession>A0A194AKR7</accession>
<gene>
    <name evidence="1" type="ORF">DPF_2644</name>
</gene>
<dbReference type="Proteomes" id="UP000095200">
    <property type="component" value="Unassembled WGS sequence"/>
</dbReference>
<name>A0A194AKR7_9BACT</name>
<sequence>MSAVLHPPYKTGKRISLQLFQSGFPLYMDSCTGEEYSISNKDRILTMQNAHSFSTVTPRTCSI</sequence>
<dbReference type="AlphaFoldDB" id="A0A194AKR7"/>
<protein>
    <submittedName>
        <fullName evidence="1">Uncharacterized protein</fullName>
    </submittedName>
</protein>